<accession>A0A2P2Q642</accession>
<organism evidence="1">
    <name type="scientific">Rhizophora mucronata</name>
    <name type="common">Asiatic mangrove</name>
    <dbReference type="NCBI Taxonomy" id="61149"/>
    <lineage>
        <taxon>Eukaryota</taxon>
        <taxon>Viridiplantae</taxon>
        <taxon>Streptophyta</taxon>
        <taxon>Embryophyta</taxon>
        <taxon>Tracheophyta</taxon>
        <taxon>Spermatophyta</taxon>
        <taxon>Magnoliopsida</taxon>
        <taxon>eudicotyledons</taxon>
        <taxon>Gunneridae</taxon>
        <taxon>Pentapetalae</taxon>
        <taxon>rosids</taxon>
        <taxon>fabids</taxon>
        <taxon>Malpighiales</taxon>
        <taxon>Rhizophoraceae</taxon>
        <taxon>Rhizophora</taxon>
    </lineage>
</organism>
<dbReference type="EMBL" id="GGEC01081959">
    <property type="protein sequence ID" value="MBX62443.1"/>
    <property type="molecule type" value="Transcribed_RNA"/>
</dbReference>
<name>A0A2P2Q642_RHIMU</name>
<evidence type="ECO:0000313" key="1">
    <source>
        <dbReference type="EMBL" id="MBX62443.1"/>
    </source>
</evidence>
<protein>
    <submittedName>
        <fullName evidence="1">Uncharacterized protein</fullName>
    </submittedName>
</protein>
<sequence length="60" mass="6993">MGGLFFFIEPTKQISCLFVPTKPTLVLMIQVTKYMFHYLYATLLLCTNVNVNNQIMRLSF</sequence>
<dbReference type="AlphaFoldDB" id="A0A2P2Q642"/>
<proteinExistence type="predicted"/>
<reference evidence="1" key="1">
    <citation type="submission" date="2018-02" db="EMBL/GenBank/DDBJ databases">
        <title>Rhizophora mucronata_Transcriptome.</title>
        <authorList>
            <person name="Meera S.P."/>
            <person name="Sreeshan A."/>
            <person name="Augustine A."/>
        </authorList>
    </citation>
    <scope>NUCLEOTIDE SEQUENCE</scope>
    <source>
        <tissue evidence="1">Leaf</tissue>
    </source>
</reference>